<dbReference type="InterPro" id="IPR023296">
    <property type="entry name" value="Glyco_hydro_beta-prop_sf"/>
</dbReference>
<gene>
    <name evidence="1" type="ORF">SAMN02745217_02259</name>
</gene>
<dbReference type="RefSeq" id="WP_073588953.1">
    <property type="nucleotide sequence ID" value="NZ_FRFD01000006.1"/>
</dbReference>
<evidence type="ECO:0000313" key="1">
    <source>
        <dbReference type="EMBL" id="SHO49334.1"/>
    </source>
</evidence>
<evidence type="ECO:0008006" key="3">
    <source>
        <dbReference type="Google" id="ProtNLM"/>
    </source>
</evidence>
<keyword evidence="2" id="KW-1185">Reference proteome</keyword>
<dbReference type="Pfam" id="PF08950">
    <property type="entry name" value="DUF1861"/>
    <property type="match status" value="1"/>
</dbReference>
<organism evidence="1 2">
    <name type="scientific">Anaerocolumna xylanovorans DSM 12503</name>
    <dbReference type="NCBI Taxonomy" id="1121345"/>
    <lineage>
        <taxon>Bacteria</taxon>
        <taxon>Bacillati</taxon>
        <taxon>Bacillota</taxon>
        <taxon>Clostridia</taxon>
        <taxon>Lachnospirales</taxon>
        <taxon>Lachnospiraceae</taxon>
        <taxon>Anaerocolumna</taxon>
    </lineage>
</organism>
<dbReference type="EMBL" id="FRFD01000006">
    <property type="protein sequence ID" value="SHO49334.1"/>
    <property type="molecule type" value="Genomic_DNA"/>
</dbReference>
<dbReference type="PANTHER" id="PTHR37036">
    <property type="match status" value="1"/>
</dbReference>
<protein>
    <recommendedName>
        <fullName evidence="3">DUF1861 family protein</fullName>
    </recommendedName>
</protein>
<dbReference type="Gene3D" id="2.115.10.20">
    <property type="entry name" value="Glycosyl hydrolase domain, family 43"/>
    <property type="match status" value="1"/>
</dbReference>
<dbReference type="AlphaFoldDB" id="A0A1M7Y9M1"/>
<dbReference type="Proteomes" id="UP000184612">
    <property type="component" value="Unassembled WGS sequence"/>
</dbReference>
<dbReference type="OrthoDB" id="7544904at2"/>
<dbReference type="SUPFAM" id="SSF75005">
    <property type="entry name" value="Arabinanase/levansucrase/invertase"/>
    <property type="match status" value="1"/>
</dbReference>
<proteinExistence type="predicted"/>
<dbReference type="InterPro" id="IPR015045">
    <property type="entry name" value="MPT-1-like_LmxM"/>
</dbReference>
<dbReference type="STRING" id="1121345.SAMN02745217_02259"/>
<name>A0A1M7Y9M1_9FIRM</name>
<dbReference type="PANTHER" id="PTHR37036:SF2">
    <property type="entry name" value="DUF1861 FAMILY PROTEIN"/>
    <property type="match status" value="1"/>
</dbReference>
<evidence type="ECO:0000313" key="2">
    <source>
        <dbReference type="Proteomes" id="UP000184612"/>
    </source>
</evidence>
<sequence length="319" mass="36619">MKLKEQREVFEREKQIYESCKVKFLGVDGFDVYNSSIPFYWNGKRYIYGRVEKRNEWARSWARLFEETGRDEWTLVQGDMIYQLEDPYIAVINRELILGGTHVRKKQGVVDTYYGYFYRGEDIHDLNYFTTGPDYMKDIRLVQLKDNRVGVFSRPRSEEIRALHGSESIIGFAVINDISELNADVINNAAKIDGLFEEDEWGGCNQCYYLDSGKIGVIGHKSYKRTDKDGKDILAYMNMSFVYDMKEHKALDVKIIGTRSCYPEGPAKTPALVDCAFTSGIVMREDGKADLYSGIGDAEVGRIVIDYPFEGYGKIVSTI</sequence>
<reference evidence="1 2" key="1">
    <citation type="submission" date="2016-12" db="EMBL/GenBank/DDBJ databases">
        <authorList>
            <person name="Song W.-J."/>
            <person name="Kurnit D.M."/>
        </authorList>
    </citation>
    <scope>NUCLEOTIDE SEQUENCE [LARGE SCALE GENOMIC DNA]</scope>
    <source>
        <strain evidence="1 2">DSM 12503</strain>
    </source>
</reference>
<accession>A0A1M7Y9M1</accession>